<name>A0A212CVY3_CEREH</name>
<proteinExistence type="predicted"/>
<evidence type="ECO:0000313" key="2">
    <source>
        <dbReference type="Proteomes" id="UP000242450"/>
    </source>
</evidence>
<comment type="caution">
    <text evidence="1">The sequence shown here is derived from an EMBL/GenBank/DDBJ whole genome shotgun (WGS) entry which is preliminary data.</text>
</comment>
<evidence type="ECO:0000313" key="1">
    <source>
        <dbReference type="EMBL" id="OWK10014.1"/>
    </source>
</evidence>
<organism evidence="1 2">
    <name type="scientific">Cervus elaphus hippelaphus</name>
    <name type="common">European red deer</name>
    <dbReference type="NCBI Taxonomy" id="46360"/>
    <lineage>
        <taxon>Eukaryota</taxon>
        <taxon>Metazoa</taxon>
        <taxon>Chordata</taxon>
        <taxon>Craniata</taxon>
        <taxon>Vertebrata</taxon>
        <taxon>Euteleostomi</taxon>
        <taxon>Mammalia</taxon>
        <taxon>Eutheria</taxon>
        <taxon>Laurasiatheria</taxon>
        <taxon>Artiodactyla</taxon>
        <taxon>Ruminantia</taxon>
        <taxon>Pecora</taxon>
        <taxon>Cervidae</taxon>
        <taxon>Cervinae</taxon>
        <taxon>Cervus</taxon>
    </lineage>
</organism>
<dbReference type="Proteomes" id="UP000242450">
    <property type="component" value="Chromosome 11"/>
</dbReference>
<protein>
    <submittedName>
        <fullName evidence="1">Uncharacterized protein</fullName>
    </submittedName>
</protein>
<reference evidence="1 2" key="1">
    <citation type="journal article" date="2018" name="Mol. Genet. Genomics">
        <title>The red deer Cervus elaphus genome CerEla1.0: sequencing, annotating, genes, and chromosomes.</title>
        <authorList>
            <person name="Bana N.A."/>
            <person name="Nyiri A."/>
            <person name="Nagy J."/>
            <person name="Frank K."/>
            <person name="Nagy T."/>
            <person name="Steger V."/>
            <person name="Schiller M."/>
            <person name="Lakatos P."/>
            <person name="Sugar L."/>
            <person name="Horn P."/>
            <person name="Barta E."/>
            <person name="Orosz L."/>
        </authorList>
    </citation>
    <scope>NUCLEOTIDE SEQUENCE [LARGE SCALE GENOMIC DNA]</scope>
    <source>
        <strain evidence="1">Hungarian</strain>
    </source>
</reference>
<dbReference type="EMBL" id="MKHE01000011">
    <property type="protein sequence ID" value="OWK10014.1"/>
    <property type="molecule type" value="Genomic_DNA"/>
</dbReference>
<dbReference type="AlphaFoldDB" id="A0A212CVY3"/>
<keyword evidence="2" id="KW-1185">Reference proteome</keyword>
<sequence>MERPLLEASAQEPEDVLESLGEHAVLPVVDGGKLSLKSYLWATRAQALPTMFRNHWTALYTSRWEPVQSAALTELLDFPTRAEWSLW</sequence>
<gene>
    <name evidence="1" type="ORF">Celaphus_00005852</name>
</gene>
<accession>A0A212CVY3</accession>